<dbReference type="Gene3D" id="3.90.190.10">
    <property type="entry name" value="Protein tyrosine phosphatase superfamily"/>
    <property type="match status" value="1"/>
</dbReference>
<organism evidence="12 13">
    <name type="scientific">Thamnidium elegans</name>
    <dbReference type="NCBI Taxonomy" id="101142"/>
    <lineage>
        <taxon>Eukaryota</taxon>
        <taxon>Fungi</taxon>
        <taxon>Fungi incertae sedis</taxon>
        <taxon>Mucoromycota</taxon>
        <taxon>Mucoromycotina</taxon>
        <taxon>Mucoromycetes</taxon>
        <taxon>Mucorales</taxon>
        <taxon>Mucorineae</taxon>
        <taxon>Mucoraceae</taxon>
        <taxon>Thamnidium</taxon>
    </lineage>
</organism>
<evidence type="ECO:0000256" key="5">
    <source>
        <dbReference type="ARBA" id="ARBA00022912"/>
    </source>
</evidence>
<keyword evidence="6" id="KW-1015">Disulfide bond</keyword>
<dbReference type="InterPro" id="IPR029021">
    <property type="entry name" value="Prot-tyrosine_phosphatase-like"/>
</dbReference>
<keyword evidence="8" id="KW-0636">Prenylation</keyword>
<keyword evidence="13" id="KW-1185">Reference proteome</keyword>
<evidence type="ECO:0000256" key="3">
    <source>
        <dbReference type="ARBA" id="ARBA00022481"/>
    </source>
</evidence>
<evidence type="ECO:0000313" key="12">
    <source>
        <dbReference type="EMBL" id="KAG2236561.1"/>
    </source>
</evidence>
<dbReference type="InterPro" id="IPR000387">
    <property type="entry name" value="Tyr_Pase_dom"/>
</dbReference>
<evidence type="ECO:0000256" key="2">
    <source>
        <dbReference type="ARBA" id="ARBA00013064"/>
    </source>
</evidence>
<dbReference type="SMART" id="SM00404">
    <property type="entry name" value="PTPc_motif"/>
    <property type="match status" value="1"/>
</dbReference>
<keyword evidence="7" id="KW-0449">Lipoprotein</keyword>
<evidence type="ECO:0000256" key="9">
    <source>
        <dbReference type="ARBA" id="ARBA00051722"/>
    </source>
</evidence>
<dbReference type="EC" id="3.1.3.48" evidence="2"/>
<dbReference type="PANTHER" id="PTHR23339">
    <property type="entry name" value="TYROSINE SPECIFIC PROTEIN PHOSPHATASE AND DUAL SPECIFICITY PROTEIN PHOSPHATASE"/>
    <property type="match status" value="1"/>
</dbReference>
<dbReference type="OrthoDB" id="5632at2759"/>
<dbReference type="PROSITE" id="PS50054">
    <property type="entry name" value="TYR_PHOSPHATASE_DUAL"/>
    <property type="match status" value="1"/>
</dbReference>
<dbReference type="CDD" id="cd14500">
    <property type="entry name" value="PTP-IVa"/>
    <property type="match status" value="1"/>
</dbReference>
<name>A0A8H7SWZ3_9FUNG</name>
<dbReference type="InterPro" id="IPR020422">
    <property type="entry name" value="TYR_PHOSPHATASE_DUAL_dom"/>
</dbReference>
<dbReference type="SUPFAM" id="SSF52799">
    <property type="entry name" value="(Phosphotyrosine protein) phosphatases II"/>
    <property type="match status" value="1"/>
</dbReference>
<dbReference type="EMBL" id="JAEPRE010000016">
    <property type="protein sequence ID" value="KAG2236561.1"/>
    <property type="molecule type" value="Genomic_DNA"/>
</dbReference>
<evidence type="ECO:0000256" key="8">
    <source>
        <dbReference type="ARBA" id="ARBA00023289"/>
    </source>
</evidence>
<comment type="similarity">
    <text evidence="1">Belongs to the protein-tyrosine phosphatase family.</text>
</comment>
<evidence type="ECO:0000256" key="7">
    <source>
        <dbReference type="ARBA" id="ARBA00023288"/>
    </source>
</evidence>
<protein>
    <recommendedName>
        <fullName evidence="2">protein-tyrosine-phosphatase</fullName>
        <ecNumber evidence="2">3.1.3.48</ecNumber>
    </recommendedName>
</protein>
<evidence type="ECO:0000256" key="4">
    <source>
        <dbReference type="ARBA" id="ARBA00022801"/>
    </source>
</evidence>
<dbReference type="PROSITE" id="PS50056">
    <property type="entry name" value="TYR_PHOSPHATASE_2"/>
    <property type="match status" value="1"/>
</dbReference>
<comment type="catalytic activity">
    <reaction evidence="9">
        <text>O-phospho-L-tyrosyl-[protein] + H2O = L-tyrosyl-[protein] + phosphate</text>
        <dbReference type="Rhea" id="RHEA:10684"/>
        <dbReference type="Rhea" id="RHEA-COMP:10136"/>
        <dbReference type="Rhea" id="RHEA-COMP:20101"/>
        <dbReference type="ChEBI" id="CHEBI:15377"/>
        <dbReference type="ChEBI" id="CHEBI:43474"/>
        <dbReference type="ChEBI" id="CHEBI:46858"/>
        <dbReference type="ChEBI" id="CHEBI:61978"/>
        <dbReference type="EC" id="3.1.3.48"/>
    </reaction>
</comment>
<dbReference type="GO" id="GO:0004725">
    <property type="term" value="F:protein tyrosine phosphatase activity"/>
    <property type="evidence" value="ECO:0007669"/>
    <property type="project" value="UniProtKB-EC"/>
</dbReference>
<dbReference type="InterPro" id="IPR003595">
    <property type="entry name" value="Tyr_Pase_cat"/>
</dbReference>
<proteinExistence type="inferred from homology"/>
<dbReference type="GO" id="GO:0005737">
    <property type="term" value="C:cytoplasm"/>
    <property type="evidence" value="ECO:0007669"/>
    <property type="project" value="UniProtKB-ARBA"/>
</dbReference>
<dbReference type="AlphaFoldDB" id="A0A8H7SWZ3"/>
<gene>
    <name evidence="12" type="ORF">INT48_000861</name>
</gene>
<evidence type="ECO:0000259" key="11">
    <source>
        <dbReference type="PROSITE" id="PS50056"/>
    </source>
</evidence>
<sequence>MYTRTSPYTTARPLINPPTYIEHNGLRFLIVDAPSSNNLPLYLKEFERWNVTDVVRCCEATYPKEPLNEKNIQVHDFVFVDGEAPPAPIVDAWLQLIEARFSNPSQEEEKSKDGQKLPCIATHCVAGLGRAPVLVAIALIEDGMPALDAVSYIRERRRGAINKKQLRYIETYKPRSKSKCIIC</sequence>
<evidence type="ECO:0000256" key="1">
    <source>
        <dbReference type="ARBA" id="ARBA00009580"/>
    </source>
</evidence>
<dbReference type="InterPro" id="IPR050561">
    <property type="entry name" value="PTP"/>
</dbReference>
<keyword evidence="5" id="KW-0904">Protein phosphatase</keyword>
<keyword evidence="3" id="KW-0488">Methylation</keyword>
<feature type="domain" description="Tyrosine specific protein phosphatases" evidence="11">
    <location>
        <begin position="91"/>
        <end position="168"/>
    </location>
</feature>
<reference evidence="12" key="1">
    <citation type="submission" date="2021-01" db="EMBL/GenBank/DDBJ databases">
        <title>Metabolic potential, ecology and presence of endohyphal bacteria is reflected in genomic diversity of Mucoromycotina.</title>
        <authorList>
            <person name="Muszewska A."/>
            <person name="Okrasinska A."/>
            <person name="Steczkiewicz K."/>
            <person name="Drgas O."/>
            <person name="Orlowska M."/>
            <person name="Perlinska-Lenart U."/>
            <person name="Aleksandrzak-Piekarczyk T."/>
            <person name="Szatraj K."/>
            <person name="Zielenkiewicz U."/>
            <person name="Pilsyk S."/>
            <person name="Malc E."/>
            <person name="Mieczkowski P."/>
            <person name="Kruszewska J.S."/>
            <person name="Biernat P."/>
            <person name="Pawlowska J."/>
        </authorList>
    </citation>
    <scope>NUCLEOTIDE SEQUENCE</scope>
    <source>
        <strain evidence="12">WA0000018081</strain>
    </source>
</reference>
<evidence type="ECO:0000259" key="10">
    <source>
        <dbReference type="PROSITE" id="PS50054"/>
    </source>
</evidence>
<keyword evidence="4" id="KW-0378">Hydrolase</keyword>
<dbReference type="Proteomes" id="UP000613177">
    <property type="component" value="Unassembled WGS sequence"/>
</dbReference>
<evidence type="ECO:0000313" key="13">
    <source>
        <dbReference type="Proteomes" id="UP000613177"/>
    </source>
</evidence>
<feature type="domain" description="Tyrosine-protein phosphatase" evidence="10">
    <location>
        <begin position="17"/>
        <end position="181"/>
    </location>
</feature>
<accession>A0A8H7SWZ3</accession>
<comment type="caution">
    <text evidence="12">The sequence shown here is derived from an EMBL/GenBank/DDBJ whole genome shotgun (WGS) entry which is preliminary data.</text>
</comment>
<dbReference type="FunFam" id="3.90.190.10:FF:000086">
    <property type="entry name" value="Protein tyrosine phosphatase-like protein"/>
    <property type="match status" value="1"/>
</dbReference>
<evidence type="ECO:0000256" key="6">
    <source>
        <dbReference type="ARBA" id="ARBA00023157"/>
    </source>
</evidence>